<dbReference type="InterPro" id="IPR027417">
    <property type="entry name" value="P-loop_NTPase"/>
</dbReference>
<dbReference type="InterPro" id="IPR054471">
    <property type="entry name" value="GPIID_WHD"/>
</dbReference>
<dbReference type="InParanoid" id="W2S5Y7"/>
<evidence type="ECO:0000313" key="7">
    <source>
        <dbReference type="Proteomes" id="UP000030752"/>
    </source>
</evidence>
<dbReference type="RefSeq" id="XP_008713568.1">
    <property type="nucleotide sequence ID" value="XM_008715346.1"/>
</dbReference>
<dbReference type="Pfam" id="PF12796">
    <property type="entry name" value="Ank_2"/>
    <property type="match status" value="2"/>
</dbReference>
<evidence type="ECO:0000259" key="5">
    <source>
        <dbReference type="Pfam" id="PF24883"/>
    </source>
</evidence>
<dbReference type="InterPro" id="IPR002110">
    <property type="entry name" value="Ankyrin_rpt"/>
</dbReference>
<dbReference type="STRING" id="1220924.W2S5Y7"/>
<dbReference type="GeneID" id="19978015"/>
<dbReference type="HOGENOM" id="CLU_000288_34_14_1"/>
<evidence type="ECO:0000256" key="1">
    <source>
        <dbReference type="ARBA" id="ARBA00022737"/>
    </source>
</evidence>
<sequence length="1227" mass="138958">MRLVKHDGHGSFDLTKDLFDDIPPYAVLSHTWGEDEDEVTFDDLEKGTAASKSGFEKLQFCAKQAADDHLEHFWVDTCCINKTDSTEVTYAITSMFRWYRDAAMCYVYLSDVTASTQDSANDQDCWELFRKSRWFTRGWTLQELLAPKFVKFYSREGIFLGHKTALQAIIHEITSIPVTALRGVPLSEFSVDDRLQWAAGRSTKRVEDKAYCLLGIFEVFMPLIYGEGENALHRLREQIGKPSITTDYESRKRQELLEVLPWLKFNIKHEKVYDECLAGTGQWFLKSPTFVIWLEKQGGLLWCPGIPGAGKTVLASLVVEELQQICSSRNRHAVCHIYFDYDLRHGQHSAAVAGDLLAQLLHKLPTIPTEIRDRLETLRRSSVQSTKREYLTMLRLASKSFNKVFIVVDALDECTEYTHRTLVNDFQNIGPHVSILVTSRPWDSIGRIFDGSDQLRISAAKIDMEAYIRRELQDNIELSDIIDEDPGFAEKIVAMVLDRAQDMFLIASLYMQSLVPIAGKDKIIDALQILPKGLDITYGRALDRLQAQAISAQKLCIKILAWISLPCRPLTLSEMRHALSIDRDHYHLDESLHVPTVHSLASGCADLVTVDRAGDKIDLVHHTVREYLTTHVCHILPNPHLQMAKTCLTYLSFEEPDVARDKDALLRSRPFAGYAGRYWGHHAWMAYHREADVPLEADVRSLALSLLQQDSRTADVFMLEPTDQDSSDADLHRGYIKREGPKGLHIAAHFGLRVLVVALLENGAGVNCRDANGNTPLHYAAWQGSYGTIQYLIHKGADVSLENSKRASPLQCAAVNGQRDIVRLLSDHGANINYNSSVSDATLPALHEAILHDQPDVVDELLSLGADIEFISNKQHEFKSPLSCACSRHRAKCLSLLIKHSVSIEGEKGRQALSQAIPRHYFDDNACYIETLRVICSSSIDLNQDLEAGFYALDLALQFSHGTVIEQLLNANARNGQPWYSNQPAIERWARRSWFPKLTSLCSSAQDSDMSCDALQPTSFTRLKDPSAVCVVSRIIPDDDMTDLYSPYPRPLFYPDAHRITDSTLWKTTPCYMTVTVPENFVRVSQVIITTESHDQGSSLSTLHCEPYAYLLTGFNIHETEAASHGSSYSWLDVAFMYHQHPRHPIWMDRLYFNVRFKSDWTTHISVLETEDPKDDADWARADAVWNLRAGDHIILYARAAHESWQNHLRMAKIEITGLEKKPETEK</sequence>
<keyword evidence="2" id="KW-0040">ANK repeat</keyword>
<dbReference type="PROSITE" id="PS50088">
    <property type="entry name" value="ANK_REPEAT"/>
    <property type="match status" value="4"/>
</dbReference>
<gene>
    <name evidence="6" type="ORF">HMPREF1541_10676</name>
</gene>
<dbReference type="PROSITE" id="PS50297">
    <property type="entry name" value="ANK_REP_REGION"/>
    <property type="match status" value="3"/>
</dbReference>
<feature type="repeat" description="ANK" evidence="2">
    <location>
        <begin position="772"/>
        <end position="804"/>
    </location>
</feature>
<dbReference type="Pfam" id="PF06985">
    <property type="entry name" value="HET"/>
    <property type="match status" value="1"/>
</dbReference>
<protein>
    <submittedName>
        <fullName evidence="6">Uncharacterized protein</fullName>
    </submittedName>
</protein>
<dbReference type="VEuPathDB" id="FungiDB:HMPREF1541_10676"/>
<dbReference type="PANTHER" id="PTHR10622:SF13">
    <property type="entry name" value="NACHT DOMAIN-CONTAINING PROTEIN"/>
    <property type="match status" value="1"/>
</dbReference>
<feature type="domain" description="Nephrocystin 3-like N-terminal" evidence="5">
    <location>
        <begin position="279"/>
        <end position="440"/>
    </location>
</feature>
<dbReference type="Pfam" id="PF22939">
    <property type="entry name" value="WHD_GPIID"/>
    <property type="match status" value="1"/>
</dbReference>
<proteinExistence type="predicted"/>
<reference evidence="6 7" key="1">
    <citation type="submission" date="2013-03" db="EMBL/GenBank/DDBJ databases">
        <title>The Genome Sequence of Phialophora europaea CBS 101466.</title>
        <authorList>
            <consortium name="The Broad Institute Genomics Platform"/>
            <person name="Cuomo C."/>
            <person name="de Hoog S."/>
            <person name="Gorbushina A."/>
            <person name="Walker B."/>
            <person name="Young S.K."/>
            <person name="Zeng Q."/>
            <person name="Gargeya S."/>
            <person name="Fitzgerald M."/>
            <person name="Haas B."/>
            <person name="Abouelleil A."/>
            <person name="Allen A.W."/>
            <person name="Alvarado L."/>
            <person name="Arachchi H.M."/>
            <person name="Berlin A.M."/>
            <person name="Chapman S.B."/>
            <person name="Gainer-Dewar J."/>
            <person name="Goldberg J."/>
            <person name="Griggs A."/>
            <person name="Gujja S."/>
            <person name="Hansen M."/>
            <person name="Howarth C."/>
            <person name="Imamovic A."/>
            <person name="Ireland A."/>
            <person name="Larimer J."/>
            <person name="McCowan C."/>
            <person name="Murphy C."/>
            <person name="Pearson M."/>
            <person name="Poon T.W."/>
            <person name="Priest M."/>
            <person name="Roberts A."/>
            <person name="Saif S."/>
            <person name="Shea T."/>
            <person name="Sisk P."/>
            <person name="Sykes S."/>
            <person name="Wortman J."/>
            <person name="Nusbaum C."/>
            <person name="Birren B."/>
        </authorList>
    </citation>
    <scope>NUCLEOTIDE SEQUENCE [LARGE SCALE GENOMIC DNA]</scope>
    <source>
        <strain evidence="6 7">CBS 101466</strain>
    </source>
</reference>
<evidence type="ECO:0000259" key="4">
    <source>
        <dbReference type="Pfam" id="PF22939"/>
    </source>
</evidence>
<dbReference type="SUPFAM" id="SSF48403">
    <property type="entry name" value="Ankyrin repeat"/>
    <property type="match status" value="1"/>
</dbReference>
<dbReference type="PRINTS" id="PR01415">
    <property type="entry name" value="ANKYRIN"/>
</dbReference>
<dbReference type="OrthoDB" id="4159075at2759"/>
<dbReference type="Proteomes" id="UP000030752">
    <property type="component" value="Unassembled WGS sequence"/>
</dbReference>
<dbReference type="InterPro" id="IPR056884">
    <property type="entry name" value="NPHP3-like_N"/>
</dbReference>
<feature type="domain" description="GPI inositol-deacylase winged helix" evidence="4">
    <location>
        <begin position="547"/>
        <end position="630"/>
    </location>
</feature>
<dbReference type="SMART" id="SM00248">
    <property type="entry name" value="ANK"/>
    <property type="match status" value="6"/>
</dbReference>
<keyword evidence="1" id="KW-0677">Repeat</keyword>
<evidence type="ECO:0000256" key="2">
    <source>
        <dbReference type="PROSITE-ProRule" id="PRU00023"/>
    </source>
</evidence>
<dbReference type="InterPro" id="IPR036770">
    <property type="entry name" value="Ankyrin_rpt-contain_sf"/>
</dbReference>
<feature type="repeat" description="ANK" evidence="2">
    <location>
        <begin position="841"/>
        <end position="873"/>
    </location>
</feature>
<dbReference type="Pfam" id="PF24883">
    <property type="entry name" value="NPHP3_N"/>
    <property type="match status" value="1"/>
</dbReference>
<evidence type="ECO:0000259" key="3">
    <source>
        <dbReference type="Pfam" id="PF06985"/>
    </source>
</evidence>
<feature type="domain" description="Heterokaryon incompatibility" evidence="3">
    <location>
        <begin position="25"/>
        <end position="119"/>
    </location>
</feature>
<dbReference type="Gene3D" id="1.25.40.20">
    <property type="entry name" value="Ankyrin repeat-containing domain"/>
    <property type="match status" value="2"/>
</dbReference>
<dbReference type="SUPFAM" id="SSF52540">
    <property type="entry name" value="P-loop containing nucleoside triphosphate hydrolases"/>
    <property type="match status" value="1"/>
</dbReference>
<dbReference type="Gene3D" id="3.40.50.300">
    <property type="entry name" value="P-loop containing nucleotide triphosphate hydrolases"/>
    <property type="match status" value="1"/>
</dbReference>
<name>W2S5Y7_CYPE1</name>
<accession>W2S5Y7</accession>
<keyword evidence="7" id="KW-1185">Reference proteome</keyword>
<dbReference type="AlphaFoldDB" id="W2S5Y7"/>
<dbReference type="eggNOG" id="KOG4177">
    <property type="taxonomic scope" value="Eukaryota"/>
</dbReference>
<dbReference type="PANTHER" id="PTHR10622">
    <property type="entry name" value="HET DOMAIN-CONTAINING PROTEIN"/>
    <property type="match status" value="1"/>
</dbReference>
<dbReference type="EMBL" id="KI635846">
    <property type="protein sequence ID" value="ETN44126.1"/>
    <property type="molecule type" value="Genomic_DNA"/>
</dbReference>
<feature type="repeat" description="ANK" evidence="2">
    <location>
        <begin position="739"/>
        <end position="771"/>
    </location>
</feature>
<evidence type="ECO:0000313" key="6">
    <source>
        <dbReference type="EMBL" id="ETN44126.1"/>
    </source>
</evidence>
<dbReference type="InterPro" id="IPR010730">
    <property type="entry name" value="HET"/>
</dbReference>
<feature type="repeat" description="ANK" evidence="2">
    <location>
        <begin position="805"/>
        <end position="837"/>
    </location>
</feature>
<organism evidence="6 7">
    <name type="scientific">Cyphellophora europaea (strain CBS 101466)</name>
    <name type="common">Phialophora europaea</name>
    <dbReference type="NCBI Taxonomy" id="1220924"/>
    <lineage>
        <taxon>Eukaryota</taxon>
        <taxon>Fungi</taxon>
        <taxon>Dikarya</taxon>
        <taxon>Ascomycota</taxon>
        <taxon>Pezizomycotina</taxon>
        <taxon>Eurotiomycetes</taxon>
        <taxon>Chaetothyriomycetidae</taxon>
        <taxon>Chaetothyriales</taxon>
        <taxon>Cyphellophoraceae</taxon>
        <taxon>Cyphellophora</taxon>
    </lineage>
</organism>